<gene>
    <name evidence="1" type="ORF">AAM4_0798</name>
</gene>
<dbReference type="RefSeq" id="WP_210579286.1">
    <property type="nucleotide sequence ID" value="NZ_LK995479.1"/>
</dbReference>
<protein>
    <submittedName>
        <fullName evidence="1">Uncharacterized protein</fullName>
    </submittedName>
</protein>
<organism evidence="1">
    <name type="scientific">Actinomyces succiniciruminis</name>
    <dbReference type="NCBI Taxonomy" id="1522002"/>
    <lineage>
        <taxon>Bacteria</taxon>
        <taxon>Bacillati</taxon>
        <taxon>Actinomycetota</taxon>
        <taxon>Actinomycetes</taxon>
        <taxon>Actinomycetales</taxon>
        <taxon>Actinomycetaceae</taxon>
        <taxon>Actinomyces</taxon>
    </lineage>
</organism>
<sequence>MSYKDARGHTVPAGTDQASRQSLLDLSLSIPSIPAASSATAATQHVTALADAGVTISAASPVLVWRTDLQQMVSWDGSSWTNVTPGAYQAITFTGISTYGSSKYWMRKIGDIVLFSGEIKNSGGAVPAGRTTNIAIVPAGWRPSASIYGETGNCQLSATAYIAGATTPVAGGSVVEIQTSNGNIHVTASQRATVVKVTGHYLIA</sequence>
<name>A0A1L7RKJ7_9ACTO</name>
<proteinExistence type="predicted"/>
<reference evidence="1" key="1">
    <citation type="submission" date="2014-07" db="EMBL/GenBank/DDBJ databases">
        <authorList>
            <person name="Zhang J.E."/>
            <person name="Yang H."/>
            <person name="Guo J."/>
            <person name="Deng Z."/>
            <person name="Luo H."/>
            <person name="Luo M."/>
            <person name="Zhao B."/>
        </authorList>
    </citation>
    <scope>NUCLEOTIDE SEQUENCE</scope>
    <source>
        <strain evidence="1">AM4</strain>
    </source>
</reference>
<dbReference type="EMBL" id="LK995479">
    <property type="protein sequence ID" value="CED90630.1"/>
    <property type="molecule type" value="Genomic_DNA"/>
</dbReference>
<dbReference type="AlphaFoldDB" id="A0A1L7RKJ7"/>
<accession>A0A1L7RKJ7</accession>
<evidence type="ECO:0000313" key="1">
    <source>
        <dbReference type="EMBL" id="CED90630.1"/>
    </source>
</evidence>